<dbReference type="AlphaFoldDB" id="A0A0P7B1D9"/>
<evidence type="ECO:0000256" key="11">
    <source>
        <dbReference type="RuleBase" id="RU000489"/>
    </source>
</evidence>
<dbReference type="PANTHER" id="PTHR11177:SF228">
    <property type="entry name" value="CHITINASE"/>
    <property type="match status" value="1"/>
</dbReference>
<dbReference type="GO" id="GO:0005576">
    <property type="term" value="C:extracellular region"/>
    <property type="evidence" value="ECO:0007669"/>
    <property type="project" value="UniProtKB-SubCell"/>
</dbReference>
<dbReference type="PANTHER" id="PTHR11177">
    <property type="entry name" value="CHITINASE"/>
    <property type="match status" value="1"/>
</dbReference>
<dbReference type="SMART" id="SM00636">
    <property type="entry name" value="Glyco_18"/>
    <property type="match status" value="1"/>
</dbReference>
<dbReference type="Pfam" id="PF00704">
    <property type="entry name" value="Glyco_hydro_18"/>
    <property type="match status" value="1"/>
</dbReference>
<keyword evidence="9 11" id="KW-0326">Glycosidase</keyword>
<keyword evidence="14" id="KW-1185">Reference proteome</keyword>
<comment type="caution">
    <text evidence="13">The sequence shown here is derived from an EMBL/GenBank/DDBJ whole genome shotgun (WGS) entry which is preliminary data.</text>
</comment>
<evidence type="ECO:0000256" key="4">
    <source>
        <dbReference type="ARBA" id="ARBA00012729"/>
    </source>
</evidence>
<evidence type="ECO:0000256" key="1">
    <source>
        <dbReference type="ARBA" id="ARBA00000822"/>
    </source>
</evidence>
<dbReference type="InterPro" id="IPR017853">
    <property type="entry name" value="GH"/>
</dbReference>
<dbReference type="STRING" id="78410.A0A0P7B1D9"/>
<dbReference type="PROSITE" id="PS51910">
    <property type="entry name" value="GH18_2"/>
    <property type="match status" value="1"/>
</dbReference>
<keyword evidence="6 11" id="KW-0378">Hydrolase</keyword>
<dbReference type="InterPro" id="IPR001223">
    <property type="entry name" value="Glyco_hydro18_cat"/>
</dbReference>
<evidence type="ECO:0000256" key="8">
    <source>
        <dbReference type="ARBA" id="ARBA00023277"/>
    </source>
</evidence>
<dbReference type="GO" id="GO:0008843">
    <property type="term" value="F:endochitinase activity"/>
    <property type="evidence" value="ECO:0007669"/>
    <property type="project" value="UniProtKB-EC"/>
</dbReference>
<evidence type="ECO:0000256" key="9">
    <source>
        <dbReference type="ARBA" id="ARBA00023295"/>
    </source>
</evidence>
<evidence type="ECO:0000256" key="2">
    <source>
        <dbReference type="ARBA" id="ARBA00004613"/>
    </source>
</evidence>
<dbReference type="EC" id="3.2.1.14" evidence="4"/>
<dbReference type="SUPFAM" id="SSF51445">
    <property type="entry name" value="(Trans)glycosidases"/>
    <property type="match status" value="1"/>
</dbReference>
<comment type="similarity">
    <text evidence="3">Belongs to the glycosyl hydrolase 18 family. Chitinase class V subfamily.</text>
</comment>
<evidence type="ECO:0000256" key="6">
    <source>
        <dbReference type="ARBA" id="ARBA00022801"/>
    </source>
</evidence>
<dbReference type="InterPro" id="IPR011583">
    <property type="entry name" value="Chitinase_II/V-like_cat"/>
</dbReference>
<dbReference type="GO" id="GO:0006032">
    <property type="term" value="P:chitin catabolic process"/>
    <property type="evidence" value="ECO:0007669"/>
    <property type="project" value="UniProtKB-KW"/>
</dbReference>
<reference evidence="13 14" key="1">
    <citation type="submission" date="2015-09" db="EMBL/GenBank/DDBJ databases">
        <title>Draft genome of a European isolate of the apple canker pathogen Neonectria ditissima.</title>
        <authorList>
            <person name="Gomez-Cortecero A."/>
            <person name="Harrison R.J."/>
            <person name="Armitage A.D."/>
        </authorList>
    </citation>
    <scope>NUCLEOTIDE SEQUENCE [LARGE SCALE GENOMIC DNA]</scope>
    <source>
        <strain evidence="13 14">R09/05</strain>
    </source>
</reference>
<keyword evidence="10" id="KW-0624">Polysaccharide degradation</keyword>
<keyword evidence="8" id="KW-0119">Carbohydrate metabolism</keyword>
<keyword evidence="5" id="KW-0964">Secreted</keyword>
<dbReference type="EMBL" id="LKCW01000095">
    <property type="protein sequence ID" value="KPM39896.1"/>
    <property type="molecule type" value="Genomic_DNA"/>
</dbReference>
<dbReference type="Gene3D" id="3.10.50.10">
    <property type="match status" value="1"/>
</dbReference>
<keyword evidence="7" id="KW-0146">Chitin degradation</keyword>
<evidence type="ECO:0000259" key="12">
    <source>
        <dbReference type="PROSITE" id="PS51910"/>
    </source>
</evidence>
<comment type="catalytic activity">
    <reaction evidence="1">
        <text>Random endo-hydrolysis of N-acetyl-beta-D-glucosaminide (1-&gt;4)-beta-linkages in chitin and chitodextrins.</text>
        <dbReference type="EC" id="3.2.1.14"/>
    </reaction>
</comment>
<dbReference type="InterPro" id="IPR029070">
    <property type="entry name" value="Chitinase_insertion_sf"/>
</dbReference>
<dbReference type="Proteomes" id="UP000050424">
    <property type="component" value="Unassembled WGS sequence"/>
</dbReference>
<dbReference type="InterPro" id="IPR001579">
    <property type="entry name" value="Glyco_hydro_18_chit_AS"/>
</dbReference>
<evidence type="ECO:0000256" key="3">
    <source>
        <dbReference type="ARBA" id="ARBA00008682"/>
    </source>
</evidence>
<sequence>MSQYINAVYYPSWRVYKDKPPSCLDVASITHIFYAFVGVNEDGTLRVRSPLVKALDEWADNDKEVDGVKGCLAAIAKLKSENPHIKTVLSIGGGTSSKEFPKLAASESARWTFALAAREFCEKHQLDGVDIDWEHPKDPEAGCNYLRFLEDIRRALPSPWFLLTSALPVGEYCLRHLDLRAVANALDFLNLMAYDFAGGWGDVSGHHAQLLPPSRNLDEVYPALRASAHGGVDYLLAHGFPGRKIVLGVPAYARYFGQARGPGHPFEGSGEMEYCDLPEQWVREAHIHEEAATACFVDGEGGKGFVSFDVASTVRTKARYAKSMGLGGLFYWHGAGDRTGGESLVASGWSELQS</sequence>
<evidence type="ECO:0000256" key="5">
    <source>
        <dbReference type="ARBA" id="ARBA00022525"/>
    </source>
</evidence>
<dbReference type="InterPro" id="IPR050314">
    <property type="entry name" value="Glycosyl_Hydrlase_18"/>
</dbReference>
<evidence type="ECO:0000313" key="13">
    <source>
        <dbReference type="EMBL" id="KPM39896.1"/>
    </source>
</evidence>
<dbReference type="OrthoDB" id="76388at2759"/>
<dbReference type="Gene3D" id="3.20.20.80">
    <property type="entry name" value="Glycosidases"/>
    <property type="match status" value="1"/>
</dbReference>
<dbReference type="PROSITE" id="PS01095">
    <property type="entry name" value="GH18_1"/>
    <property type="match status" value="1"/>
</dbReference>
<accession>A0A0P7B1D9</accession>
<proteinExistence type="inferred from homology"/>
<evidence type="ECO:0000256" key="7">
    <source>
        <dbReference type="ARBA" id="ARBA00023024"/>
    </source>
</evidence>
<comment type="subcellular location">
    <subcellularLocation>
        <location evidence="2">Secreted</location>
    </subcellularLocation>
</comment>
<evidence type="ECO:0000313" key="14">
    <source>
        <dbReference type="Proteomes" id="UP000050424"/>
    </source>
</evidence>
<dbReference type="GO" id="GO:0000272">
    <property type="term" value="P:polysaccharide catabolic process"/>
    <property type="evidence" value="ECO:0007669"/>
    <property type="project" value="UniProtKB-KW"/>
</dbReference>
<protein>
    <recommendedName>
        <fullName evidence="4">chitinase</fullName>
        <ecNumber evidence="4">3.2.1.14</ecNumber>
    </recommendedName>
</protein>
<organism evidence="13 14">
    <name type="scientific">Neonectria ditissima</name>
    <dbReference type="NCBI Taxonomy" id="78410"/>
    <lineage>
        <taxon>Eukaryota</taxon>
        <taxon>Fungi</taxon>
        <taxon>Dikarya</taxon>
        <taxon>Ascomycota</taxon>
        <taxon>Pezizomycotina</taxon>
        <taxon>Sordariomycetes</taxon>
        <taxon>Hypocreomycetidae</taxon>
        <taxon>Hypocreales</taxon>
        <taxon>Nectriaceae</taxon>
        <taxon>Neonectria</taxon>
    </lineage>
</organism>
<evidence type="ECO:0000256" key="10">
    <source>
        <dbReference type="ARBA" id="ARBA00023326"/>
    </source>
</evidence>
<gene>
    <name evidence="13" type="ORF">AK830_g6645</name>
</gene>
<name>A0A0P7B1D9_9HYPO</name>
<dbReference type="GO" id="GO:0008061">
    <property type="term" value="F:chitin binding"/>
    <property type="evidence" value="ECO:0007669"/>
    <property type="project" value="InterPro"/>
</dbReference>
<feature type="domain" description="GH18" evidence="12">
    <location>
        <begin position="4"/>
        <end position="354"/>
    </location>
</feature>